<dbReference type="Proteomes" id="UP000706926">
    <property type="component" value="Unassembled WGS sequence"/>
</dbReference>
<comment type="caution">
    <text evidence="1">The sequence shown here is derived from an EMBL/GenBank/DDBJ whole genome shotgun (WGS) entry which is preliminary data.</text>
</comment>
<organism evidence="1 2">
    <name type="scientific">Paenibacillus lactis</name>
    <dbReference type="NCBI Taxonomy" id="228574"/>
    <lineage>
        <taxon>Bacteria</taxon>
        <taxon>Bacillati</taxon>
        <taxon>Bacillota</taxon>
        <taxon>Bacilli</taxon>
        <taxon>Bacillales</taxon>
        <taxon>Paenibacillaceae</taxon>
        <taxon>Paenibacillus</taxon>
    </lineage>
</organism>
<dbReference type="GeneID" id="95408123"/>
<proteinExistence type="predicted"/>
<evidence type="ECO:0000313" key="1">
    <source>
        <dbReference type="EMBL" id="MBP1896525.1"/>
    </source>
</evidence>
<keyword evidence="2" id="KW-1185">Reference proteome</keyword>
<gene>
    <name evidence="1" type="ORF">J2Z18_005656</name>
</gene>
<protein>
    <submittedName>
        <fullName evidence="1">Uncharacterized protein</fullName>
    </submittedName>
</protein>
<dbReference type="RefSeq" id="WP_260985997.1">
    <property type="nucleotide sequence ID" value="NZ_BOSA01000026.1"/>
</dbReference>
<accession>A0ABS4FK19</accession>
<evidence type="ECO:0000313" key="2">
    <source>
        <dbReference type="Proteomes" id="UP000706926"/>
    </source>
</evidence>
<sequence>MLALILLEMKQGMTQAGLQGAGWFLWRSMGMADPKRLICD</sequence>
<name>A0ABS4FK19_9BACL</name>
<reference evidence="1 2" key="1">
    <citation type="submission" date="2021-03" db="EMBL/GenBank/DDBJ databases">
        <title>Genomic Encyclopedia of Type Strains, Phase IV (KMG-IV): sequencing the most valuable type-strain genomes for metagenomic binning, comparative biology and taxonomic classification.</title>
        <authorList>
            <person name="Goeker M."/>
        </authorList>
    </citation>
    <scope>NUCLEOTIDE SEQUENCE [LARGE SCALE GENOMIC DNA]</scope>
    <source>
        <strain evidence="1 2">DSM 15596</strain>
    </source>
</reference>
<dbReference type="EMBL" id="JAGGKI010000026">
    <property type="protein sequence ID" value="MBP1896525.1"/>
    <property type="molecule type" value="Genomic_DNA"/>
</dbReference>